<dbReference type="InterPro" id="IPR010115">
    <property type="entry name" value="FbiA/CofD"/>
</dbReference>
<dbReference type="Gene3D" id="1.10.8.240">
    <property type="entry name" value="CofD-like domain"/>
    <property type="match status" value="1"/>
</dbReference>
<dbReference type="Pfam" id="PF01933">
    <property type="entry name" value="CofD"/>
    <property type="match status" value="1"/>
</dbReference>
<dbReference type="EC" id="2.7.8.28" evidence="3"/>
<sequence length="377" mass="39055">MTGVSADTARAPRIVVLAGGVGGSKFVVGVRETARRRWADTAGGTCAEITVIVNTGDDLWLSGLRLQPDVDSMIYALAGINDTERGWGRAGESERVAVELHAWGAGWPWFTLGDLDLGAHIARTGWLRDGATVTEVVDRLASRWSLGVRLLPMTDAEVDTHVTTDQGRMHFQEWWTRHRAALPAHGFDWPGIAHAEPAPGVREALAAADVILFAPSNPVVSLGPILAVPGIADAVRTASAAVVGVSPIIAGAPVRGMADACLAAVGLAATADAVGRHYGARAGGGLLDTWLLAEEDASLADGVESTGLRAPVHPLWMRDLDGAVALAAAAFDSAMLDSATLDSAAYDSAALDSATTAPFAVDSASNGLAVHDLTQKS</sequence>
<dbReference type="RefSeq" id="WP_151487448.1">
    <property type="nucleotide sequence ID" value="NZ_BAAAIN010000005.1"/>
</dbReference>
<gene>
    <name evidence="3" type="primary">cofD</name>
    <name evidence="3" type="ORF">F6W70_17320</name>
</gene>
<dbReference type="GO" id="GO:0000287">
    <property type="term" value="F:magnesium ion binding"/>
    <property type="evidence" value="ECO:0007669"/>
    <property type="project" value="InterPro"/>
</dbReference>
<dbReference type="PANTHER" id="PTHR43007">
    <property type="entry name" value="2-PHOSPHO-L-LACTATE TRANSFERASE"/>
    <property type="match status" value="1"/>
</dbReference>
<dbReference type="NCBIfam" id="TIGR01819">
    <property type="entry name" value="F420_cofD"/>
    <property type="match status" value="1"/>
</dbReference>
<dbReference type="Gene3D" id="3.40.50.10680">
    <property type="entry name" value="CofD-like domains"/>
    <property type="match status" value="1"/>
</dbReference>
<evidence type="ECO:0000256" key="1">
    <source>
        <dbReference type="ARBA" id="ARBA00022679"/>
    </source>
</evidence>
<proteinExistence type="inferred from homology"/>
<keyword evidence="2" id="KW-0460">Magnesium</keyword>
<accession>A0AAD3WZX9</accession>
<evidence type="ECO:0000313" key="3">
    <source>
        <dbReference type="EMBL" id="KAB1881620.1"/>
    </source>
</evidence>
<dbReference type="PANTHER" id="PTHR43007:SF1">
    <property type="entry name" value="2-PHOSPHO-L-LACTATE TRANSFERASE"/>
    <property type="match status" value="1"/>
</dbReference>
<dbReference type="HAMAP" id="MF_01257">
    <property type="entry name" value="CofD"/>
    <property type="match status" value="1"/>
</dbReference>
<organism evidence="3 4">
    <name type="scientific">Microbacterium maritypicum</name>
    <name type="common">Microbacterium liquefaciens</name>
    <dbReference type="NCBI Taxonomy" id="33918"/>
    <lineage>
        <taxon>Bacteria</taxon>
        <taxon>Bacillati</taxon>
        <taxon>Actinomycetota</taxon>
        <taxon>Actinomycetes</taxon>
        <taxon>Micrococcales</taxon>
        <taxon>Microbacteriaceae</taxon>
        <taxon>Microbacterium</taxon>
    </lineage>
</organism>
<evidence type="ECO:0000313" key="4">
    <source>
        <dbReference type="Proteomes" id="UP000436027"/>
    </source>
</evidence>
<dbReference type="EMBL" id="WAAQ01000003">
    <property type="protein sequence ID" value="KAB1881620.1"/>
    <property type="molecule type" value="Genomic_DNA"/>
</dbReference>
<dbReference type="Proteomes" id="UP000436027">
    <property type="component" value="Unassembled WGS sequence"/>
</dbReference>
<dbReference type="InterPro" id="IPR002882">
    <property type="entry name" value="CofD"/>
</dbReference>
<dbReference type="GO" id="GO:0043743">
    <property type="term" value="F:LPPG:FO 2-phospho-L-lactate transferase activity"/>
    <property type="evidence" value="ECO:0007669"/>
    <property type="project" value="UniProtKB-EC"/>
</dbReference>
<comment type="caution">
    <text evidence="3">The sequence shown here is derived from an EMBL/GenBank/DDBJ whole genome shotgun (WGS) entry which is preliminary data.</text>
</comment>
<protein>
    <submittedName>
        <fullName evidence="3">2-phospho-L-lactate transferase</fullName>
        <ecNumber evidence="3">2.7.8.28</ecNumber>
    </submittedName>
</protein>
<dbReference type="SUPFAM" id="SSF142338">
    <property type="entry name" value="CofD-like"/>
    <property type="match status" value="1"/>
</dbReference>
<reference evidence="3 4" key="1">
    <citation type="submission" date="2019-09" db="EMBL/GenBank/DDBJ databases">
        <title>Whole genome sequencing of Microbacterium maritypicum.</title>
        <authorList>
            <person name="Lenchi N."/>
        </authorList>
    </citation>
    <scope>NUCLEOTIDE SEQUENCE [LARGE SCALE GENOMIC DNA]</scope>
    <source>
        <strain evidence="3 4">DSM 12512</strain>
    </source>
</reference>
<dbReference type="InterPro" id="IPR038136">
    <property type="entry name" value="CofD-like_dom_sf"/>
</dbReference>
<name>A0AAD3WZX9_MICMQ</name>
<dbReference type="AlphaFoldDB" id="A0AAD3WZX9"/>
<evidence type="ECO:0000256" key="2">
    <source>
        <dbReference type="ARBA" id="ARBA00022842"/>
    </source>
</evidence>
<keyword evidence="1 3" id="KW-0808">Transferase</keyword>